<gene>
    <name evidence="2" type="ORF">C4F49_03765</name>
</gene>
<comment type="caution">
    <text evidence="2">The sequence shown here is derived from an EMBL/GenBank/DDBJ whole genome shotgun (WGS) entry which is preliminary data.</text>
</comment>
<dbReference type="InterPro" id="IPR032175">
    <property type="entry name" value="DUF5008"/>
</dbReference>
<evidence type="ECO:0000313" key="3">
    <source>
        <dbReference type="Proteomes" id="UP000616201"/>
    </source>
</evidence>
<sequence>MKKILNKIGIVPVALGLIFLQACNKENSLGEDPYAGGKEPLGIVFENLNRPMASVRPGDVFEVKVRGLQKHEADVEVFLNEQLADVVSLSDSTLEVRVPSLVSSGGLKIKIRDQIYFGPRVPIEGNVRFDSDYGVKNGFNGSVNYILPGTGGNDFWILGDFSDFENQATNTVFRNNIHKITSLGESVKTAVGSFNVEKGTVGGVNTMVPLADGKYMIGGSMVGFNNNKKSYYLNRITRLNTDGSIDTTVLELINTTPEKPLNAFDTLPAFNAYLGSTINSGFTISSANHLFATPDTGVIAVGNFGLHSFIDYRYSSRESKMFVYTPVNNIVRLKSDGRIDSVFGYNNAGANGFINGAIETNDGKIVIVGAFSSFNGRPANRIVAFNKNGTINTAFNVGTGANEEIYAITYNKSRNKIALAGRFTSFNGVAKFGVVILNADGSVDDTFTLGDVEQRIPTYAYVMNNGKILVSGDFIRYNGIQRSRILILENDGTALQQYNNIGEFAGRINSVVETTSSLGHPALLIGGSFRLADSKSVGNLFKLEVRN</sequence>
<reference evidence="2" key="1">
    <citation type="submission" date="2018-02" db="EMBL/GenBank/DDBJ databases">
        <authorList>
            <person name="Vasarhelyi B.M."/>
            <person name="Deshmukh S."/>
            <person name="Balint B."/>
            <person name="Kukolya J."/>
        </authorList>
    </citation>
    <scope>NUCLEOTIDE SEQUENCE</scope>
    <source>
        <strain evidence="2">KB22</strain>
    </source>
</reference>
<organism evidence="2 3">
    <name type="scientific">Sphingobacterium hungaricum</name>
    <dbReference type="NCBI Taxonomy" id="2082723"/>
    <lineage>
        <taxon>Bacteria</taxon>
        <taxon>Pseudomonadati</taxon>
        <taxon>Bacteroidota</taxon>
        <taxon>Sphingobacteriia</taxon>
        <taxon>Sphingobacteriales</taxon>
        <taxon>Sphingobacteriaceae</taxon>
        <taxon>Sphingobacterium</taxon>
    </lineage>
</organism>
<feature type="domain" description="DUF5008" evidence="1">
    <location>
        <begin position="23"/>
        <end position="119"/>
    </location>
</feature>
<dbReference type="Pfam" id="PF16400">
    <property type="entry name" value="DUF5008"/>
    <property type="match status" value="1"/>
</dbReference>
<evidence type="ECO:0000259" key="1">
    <source>
        <dbReference type="Pfam" id="PF16400"/>
    </source>
</evidence>
<proteinExistence type="predicted"/>
<dbReference type="RefSeq" id="WP_196935925.1">
    <property type="nucleotide sequence ID" value="NZ_MU158698.1"/>
</dbReference>
<dbReference type="EMBL" id="PRDK01000003">
    <property type="protein sequence ID" value="MBE8712793.1"/>
    <property type="molecule type" value="Genomic_DNA"/>
</dbReference>
<keyword evidence="3" id="KW-1185">Reference proteome</keyword>
<dbReference type="PROSITE" id="PS51257">
    <property type="entry name" value="PROKAR_LIPOPROTEIN"/>
    <property type="match status" value="1"/>
</dbReference>
<dbReference type="AlphaFoldDB" id="A0A928UTW1"/>
<evidence type="ECO:0000313" key="2">
    <source>
        <dbReference type="EMBL" id="MBE8712793.1"/>
    </source>
</evidence>
<protein>
    <recommendedName>
        <fullName evidence="1">DUF5008 domain-containing protein</fullName>
    </recommendedName>
</protein>
<dbReference type="Pfam" id="PF17164">
    <property type="entry name" value="DUF5122"/>
    <property type="match status" value="4"/>
</dbReference>
<dbReference type="InterPro" id="IPR013431">
    <property type="entry name" value="Delta_60_rpt"/>
</dbReference>
<dbReference type="Proteomes" id="UP000616201">
    <property type="component" value="Unassembled WGS sequence"/>
</dbReference>
<dbReference type="Gene3D" id="2.80.10.50">
    <property type="match status" value="1"/>
</dbReference>
<name>A0A928UTW1_9SPHI</name>
<accession>A0A928UTW1</accession>